<evidence type="ECO:0000256" key="1">
    <source>
        <dbReference type="SAM" id="MobiDB-lite"/>
    </source>
</evidence>
<accession>A0A0D7BAP6</accession>
<keyword evidence="3" id="KW-1185">Reference proteome</keyword>
<dbReference type="STRING" id="1314674.A0A0D7BAP6"/>
<organism evidence="2 3">
    <name type="scientific">Cylindrobasidium torrendii FP15055 ss-10</name>
    <dbReference type="NCBI Taxonomy" id="1314674"/>
    <lineage>
        <taxon>Eukaryota</taxon>
        <taxon>Fungi</taxon>
        <taxon>Dikarya</taxon>
        <taxon>Basidiomycota</taxon>
        <taxon>Agaricomycotina</taxon>
        <taxon>Agaricomycetes</taxon>
        <taxon>Agaricomycetidae</taxon>
        <taxon>Agaricales</taxon>
        <taxon>Marasmiineae</taxon>
        <taxon>Physalacriaceae</taxon>
        <taxon>Cylindrobasidium</taxon>
    </lineage>
</organism>
<dbReference type="AlphaFoldDB" id="A0A0D7BAP6"/>
<name>A0A0D7BAP6_9AGAR</name>
<evidence type="ECO:0000313" key="3">
    <source>
        <dbReference type="Proteomes" id="UP000054007"/>
    </source>
</evidence>
<feature type="region of interest" description="Disordered" evidence="1">
    <location>
        <begin position="87"/>
        <end position="109"/>
    </location>
</feature>
<dbReference type="Proteomes" id="UP000054007">
    <property type="component" value="Unassembled WGS sequence"/>
</dbReference>
<feature type="region of interest" description="Disordered" evidence="1">
    <location>
        <begin position="147"/>
        <end position="181"/>
    </location>
</feature>
<proteinExistence type="predicted"/>
<dbReference type="EMBL" id="KN880530">
    <property type="protein sequence ID" value="KIY67290.1"/>
    <property type="molecule type" value="Genomic_DNA"/>
</dbReference>
<reference evidence="2 3" key="1">
    <citation type="journal article" date="2015" name="Fungal Genet. Biol.">
        <title>Evolution of novel wood decay mechanisms in Agaricales revealed by the genome sequences of Fistulina hepatica and Cylindrobasidium torrendii.</title>
        <authorList>
            <person name="Floudas D."/>
            <person name="Held B.W."/>
            <person name="Riley R."/>
            <person name="Nagy L.G."/>
            <person name="Koehler G."/>
            <person name="Ransdell A.S."/>
            <person name="Younus H."/>
            <person name="Chow J."/>
            <person name="Chiniquy J."/>
            <person name="Lipzen A."/>
            <person name="Tritt A."/>
            <person name="Sun H."/>
            <person name="Haridas S."/>
            <person name="LaButti K."/>
            <person name="Ohm R.A."/>
            <person name="Kues U."/>
            <person name="Blanchette R.A."/>
            <person name="Grigoriev I.V."/>
            <person name="Minto R.E."/>
            <person name="Hibbett D.S."/>
        </authorList>
    </citation>
    <scope>NUCLEOTIDE SEQUENCE [LARGE SCALE GENOMIC DNA]</scope>
    <source>
        <strain evidence="2 3">FP15055 ss-10</strain>
    </source>
</reference>
<feature type="compositionally biased region" description="Basic and acidic residues" evidence="1">
    <location>
        <begin position="99"/>
        <end position="109"/>
    </location>
</feature>
<dbReference type="OrthoDB" id="3173171at2759"/>
<gene>
    <name evidence="2" type="ORF">CYLTODRAFT_411251</name>
</gene>
<protein>
    <submittedName>
        <fullName evidence="2">Uncharacterized protein</fullName>
    </submittedName>
</protein>
<evidence type="ECO:0000313" key="2">
    <source>
        <dbReference type="EMBL" id="KIY67290.1"/>
    </source>
</evidence>
<sequence length="479" mass="52963">MALLPSANLHLRELYETTIEFFAIRTAGLGSRPQSATASPASTVSTLQPSADLQIGDIRPLTPVPDPIARLTRECASLREKLDAQAFPASSSISSPMSHRRDLEETRRELSVAKKEASKLEARCRMLEKMLKDTKTLLKARDAEIARAARSSAANSPRRRDDDRSAETATPADEERASTKSIEVFMTRTDSWSGAQLLQAVQDLNSEIVQFAAAATELSTFDKPPSASTSKSMNQAVQETASRLGPNLARILSTRDHSQDPMLVQLALQGCISTCVARALTPFCMGFPSKPDGILSQIYAHMYMAESQPMSSRWRALTHRHIHTMYPYLSDYSVNELSETMYRWTADILYIAGCPTTDRTALSSREGMRTRFAEQISRIAKTVARLAQVTREEIMSTRFEIIAVENDGAFDARRMCDAFGEYGSSRGSILITTEVGLRCNTRRDSTQSSSTEGTAAVHEIEQRILLQPKVVLDTVVDLL</sequence>